<dbReference type="Proteomes" id="UP000383932">
    <property type="component" value="Unassembled WGS sequence"/>
</dbReference>
<name>A0A5N5Q5H4_9AGAM</name>
<reference evidence="1 2" key="1">
    <citation type="journal article" date="2019" name="Fungal Biol. Biotechnol.">
        <title>Draft genome sequence of fastidious pathogen Ceratobasidium theobromae, which causes vascular-streak dieback in Theobroma cacao.</title>
        <authorList>
            <person name="Ali S.S."/>
            <person name="Asman A."/>
            <person name="Shao J."/>
            <person name="Firmansyah A.P."/>
            <person name="Susilo A.W."/>
            <person name="Rosmana A."/>
            <person name="McMahon P."/>
            <person name="Junaid M."/>
            <person name="Guest D."/>
            <person name="Kheng T.Y."/>
            <person name="Meinhardt L.W."/>
            <person name="Bailey B.A."/>
        </authorList>
    </citation>
    <scope>NUCLEOTIDE SEQUENCE [LARGE SCALE GENOMIC DNA]</scope>
    <source>
        <strain evidence="1 2">CT2</strain>
    </source>
</reference>
<gene>
    <name evidence="1" type="ORF">CTheo_9251</name>
</gene>
<protein>
    <submittedName>
        <fullName evidence="1">Uncharacterized protein</fullName>
    </submittedName>
</protein>
<organism evidence="1 2">
    <name type="scientific">Ceratobasidium theobromae</name>
    <dbReference type="NCBI Taxonomy" id="1582974"/>
    <lineage>
        <taxon>Eukaryota</taxon>
        <taxon>Fungi</taxon>
        <taxon>Dikarya</taxon>
        <taxon>Basidiomycota</taxon>
        <taxon>Agaricomycotina</taxon>
        <taxon>Agaricomycetes</taxon>
        <taxon>Cantharellales</taxon>
        <taxon>Ceratobasidiaceae</taxon>
        <taxon>Ceratobasidium</taxon>
    </lineage>
</organism>
<keyword evidence="2" id="KW-1185">Reference proteome</keyword>
<dbReference type="AlphaFoldDB" id="A0A5N5Q5H4"/>
<proteinExistence type="predicted"/>
<accession>A0A5N5Q5H4</accession>
<evidence type="ECO:0000313" key="1">
    <source>
        <dbReference type="EMBL" id="KAB5587302.1"/>
    </source>
</evidence>
<sequence length="117" mass="12065">MPPTPIIPSPPRFPSSLPINVFSTDKLISSADAIQAAVFAVHGRLITDSNALDIAHDLARAKRASNEQVEVRGSAALSGALAAPRESLPDRAGHGTASAYMEAAPASALGLSFGFPF</sequence>
<evidence type="ECO:0000313" key="2">
    <source>
        <dbReference type="Proteomes" id="UP000383932"/>
    </source>
</evidence>
<comment type="caution">
    <text evidence="1">The sequence shown here is derived from an EMBL/GenBank/DDBJ whole genome shotgun (WGS) entry which is preliminary data.</text>
</comment>
<dbReference type="EMBL" id="SSOP01001221">
    <property type="protein sequence ID" value="KAB5587302.1"/>
    <property type="molecule type" value="Genomic_DNA"/>
</dbReference>